<proteinExistence type="predicted"/>
<dbReference type="Proteomes" id="UP001139311">
    <property type="component" value="Unassembled WGS sequence"/>
</dbReference>
<feature type="transmembrane region" description="Helical" evidence="1">
    <location>
        <begin position="42"/>
        <end position="61"/>
    </location>
</feature>
<keyword evidence="3" id="KW-1185">Reference proteome</keyword>
<dbReference type="EMBL" id="JAJAQI010000025">
    <property type="protein sequence ID" value="MCB4823359.1"/>
    <property type="molecule type" value="Genomic_DNA"/>
</dbReference>
<feature type="transmembrane region" description="Helical" evidence="1">
    <location>
        <begin position="6"/>
        <end position="21"/>
    </location>
</feature>
<evidence type="ECO:0000256" key="1">
    <source>
        <dbReference type="SAM" id="Phobius"/>
    </source>
</evidence>
<feature type="transmembrane region" description="Helical" evidence="1">
    <location>
        <begin position="112"/>
        <end position="132"/>
    </location>
</feature>
<organism evidence="2 3">
    <name type="scientific">Roseicella aerolata</name>
    <dbReference type="NCBI Taxonomy" id="2883479"/>
    <lineage>
        <taxon>Bacteria</taxon>
        <taxon>Pseudomonadati</taxon>
        <taxon>Pseudomonadota</taxon>
        <taxon>Alphaproteobacteria</taxon>
        <taxon>Acetobacterales</taxon>
        <taxon>Roseomonadaceae</taxon>
        <taxon>Roseicella</taxon>
    </lineage>
</organism>
<dbReference type="RefSeq" id="WP_226609966.1">
    <property type="nucleotide sequence ID" value="NZ_JAJAQI010000025.1"/>
</dbReference>
<comment type="caution">
    <text evidence="2">The sequence shown here is derived from an EMBL/GenBank/DDBJ whole genome shotgun (WGS) entry which is preliminary data.</text>
</comment>
<evidence type="ECO:0000313" key="2">
    <source>
        <dbReference type="EMBL" id="MCB4823359.1"/>
    </source>
</evidence>
<evidence type="ECO:0000313" key="3">
    <source>
        <dbReference type="Proteomes" id="UP001139311"/>
    </source>
</evidence>
<dbReference type="Pfam" id="PF04143">
    <property type="entry name" value="Sulf_transp"/>
    <property type="match status" value="1"/>
</dbReference>
<protein>
    <submittedName>
        <fullName evidence="2">YeeE/YedE family protein</fullName>
    </submittedName>
</protein>
<keyword evidence="1" id="KW-1133">Transmembrane helix</keyword>
<sequence>MSVLAAIAIGLAMGAVFGLALEKSRVFEPGVILGQMQLRNFLMLKIFLTAVTTGLLVLAVLNGLGLAKLHPKATLYGADLLGGLLLGIGIALAGACPGTVAAQIGAGYRDAWFTLAGGLLGATAFAYAEPVLKPLLLTGGPGRITLAHVTGLPFWPLALGFAALLVAGLVALERWRPWRAEIGPAADGLLPQAPPAGAEPLTGLRAAG</sequence>
<dbReference type="AlphaFoldDB" id="A0A9X1L979"/>
<reference evidence="2" key="1">
    <citation type="submission" date="2021-10" db="EMBL/GenBank/DDBJ databases">
        <title>Roseicella aerolatum sp. nov., isolated from aerosols of e-waste dismantling site.</title>
        <authorList>
            <person name="Qin T."/>
        </authorList>
    </citation>
    <scope>NUCLEOTIDE SEQUENCE</scope>
    <source>
        <strain evidence="2">GB24</strain>
    </source>
</reference>
<gene>
    <name evidence="2" type="ORF">LHA35_16625</name>
</gene>
<dbReference type="InterPro" id="IPR007272">
    <property type="entry name" value="Sulf_transp_TsuA/YedE"/>
</dbReference>
<accession>A0A9X1L979</accession>
<keyword evidence="1" id="KW-0472">Membrane</keyword>
<feature type="transmembrane region" description="Helical" evidence="1">
    <location>
        <begin position="81"/>
        <end position="100"/>
    </location>
</feature>
<feature type="transmembrane region" description="Helical" evidence="1">
    <location>
        <begin position="152"/>
        <end position="172"/>
    </location>
</feature>
<keyword evidence="1" id="KW-0812">Transmembrane</keyword>
<name>A0A9X1L979_9PROT</name>